<reference evidence="5" key="1">
    <citation type="journal article" date="2023" name="Nat. Commun.">
        <title>Diploid and tetraploid genomes of Acorus and the evolution of monocots.</title>
        <authorList>
            <person name="Ma L."/>
            <person name="Liu K.W."/>
            <person name="Li Z."/>
            <person name="Hsiao Y.Y."/>
            <person name="Qi Y."/>
            <person name="Fu T."/>
            <person name="Tang G.D."/>
            <person name="Zhang D."/>
            <person name="Sun W.H."/>
            <person name="Liu D.K."/>
            <person name="Li Y."/>
            <person name="Chen G.Z."/>
            <person name="Liu X.D."/>
            <person name="Liao X.Y."/>
            <person name="Jiang Y.T."/>
            <person name="Yu X."/>
            <person name="Hao Y."/>
            <person name="Huang J."/>
            <person name="Zhao X.W."/>
            <person name="Ke S."/>
            <person name="Chen Y.Y."/>
            <person name="Wu W.L."/>
            <person name="Hsu J.L."/>
            <person name="Lin Y.F."/>
            <person name="Huang M.D."/>
            <person name="Li C.Y."/>
            <person name="Huang L."/>
            <person name="Wang Z.W."/>
            <person name="Zhao X."/>
            <person name="Zhong W.Y."/>
            <person name="Peng D.H."/>
            <person name="Ahmad S."/>
            <person name="Lan S."/>
            <person name="Zhang J.S."/>
            <person name="Tsai W.C."/>
            <person name="Van de Peer Y."/>
            <person name="Liu Z.J."/>
        </authorList>
    </citation>
    <scope>NUCLEOTIDE SEQUENCE</scope>
    <source>
        <strain evidence="5">CP</strain>
    </source>
</reference>
<protein>
    <submittedName>
        <fullName evidence="5">Pentatricopeptide repeat-containing protein</fullName>
    </submittedName>
</protein>
<dbReference type="FunFam" id="1.25.40.10:FF:000474">
    <property type="entry name" value="Pentatricopeptide repeat protein PPR986-12"/>
    <property type="match status" value="1"/>
</dbReference>
<name>A0AAV9C5C9_ACOCL</name>
<gene>
    <name evidence="5" type="primary">PCMP-H51</name>
    <name evidence="5" type="ORF">QJS10_CPB21g01742</name>
</gene>
<dbReference type="PANTHER" id="PTHR47926">
    <property type="entry name" value="PENTATRICOPEPTIDE REPEAT-CONTAINING PROTEIN"/>
    <property type="match status" value="1"/>
</dbReference>
<dbReference type="InterPro" id="IPR046849">
    <property type="entry name" value="E2_motif"/>
</dbReference>
<evidence type="ECO:0000313" key="6">
    <source>
        <dbReference type="Proteomes" id="UP001180020"/>
    </source>
</evidence>
<feature type="repeat" description="PPR" evidence="2">
    <location>
        <begin position="199"/>
        <end position="229"/>
    </location>
</feature>
<dbReference type="Pfam" id="PF01535">
    <property type="entry name" value="PPR"/>
    <property type="match status" value="2"/>
</dbReference>
<dbReference type="Pfam" id="PF20431">
    <property type="entry name" value="E_motif"/>
    <property type="match status" value="1"/>
</dbReference>
<feature type="repeat" description="PPR" evidence="2">
    <location>
        <begin position="93"/>
        <end position="130"/>
    </location>
</feature>
<accession>A0AAV9C5C9</accession>
<dbReference type="InterPro" id="IPR032867">
    <property type="entry name" value="DYW_dom"/>
</dbReference>
<dbReference type="NCBIfam" id="TIGR00756">
    <property type="entry name" value="PPR"/>
    <property type="match status" value="3"/>
</dbReference>
<dbReference type="InterPro" id="IPR046848">
    <property type="entry name" value="E_motif"/>
</dbReference>
<evidence type="ECO:0000313" key="5">
    <source>
        <dbReference type="EMBL" id="KAK1283904.1"/>
    </source>
</evidence>
<keyword evidence="1" id="KW-0677">Repeat</keyword>
<dbReference type="InterPro" id="IPR046960">
    <property type="entry name" value="PPR_At4g14850-like_plant"/>
</dbReference>
<evidence type="ECO:0000259" key="4">
    <source>
        <dbReference type="Pfam" id="PF14432"/>
    </source>
</evidence>
<proteinExistence type="predicted"/>
<keyword evidence="6" id="KW-1185">Reference proteome</keyword>
<evidence type="ECO:0000256" key="3">
    <source>
        <dbReference type="SAM" id="MobiDB-lite"/>
    </source>
</evidence>
<dbReference type="GO" id="GO:0009451">
    <property type="term" value="P:RNA modification"/>
    <property type="evidence" value="ECO:0007669"/>
    <property type="project" value="InterPro"/>
</dbReference>
<reference evidence="5" key="2">
    <citation type="submission" date="2023-06" db="EMBL/GenBank/DDBJ databases">
        <authorList>
            <person name="Ma L."/>
            <person name="Liu K.-W."/>
            <person name="Li Z."/>
            <person name="Hsiao Y.-Y."/>
            <person name="Qi Y."/>
            <person name="Fu T."/>
            <person name="Tang G."/>
            <person name="Zhang D."/>
            <person name="Sun W.-H."/>
            <person name="Liu D.-K."/>
            <person name="Li Y."/>
            <person name="Chen G.-Z."/>
            <person name="Liu X.-D."/>
            <person name="Liao X.-Y."/>
            <person name="Jiang Y.-T."/>
            <person name="Yu X."/>
            <person name="Hao Y."/>
            <person name="Huang J."/>
            <person name="Zhao X.-W."/>
            <person name="Ke S."/>
            <person name="Chen Y.-Y."/>
            <person name="Wu W.-L."/>
            <person name="Hsu J.-L."/>
            <person name="Lin Y.-F."/>
            <person name="Huang M.-D."/>
            <person name="Li C.-Y."/>
            <person name="Huang L."/>
            <person name="Wang Z.-W."/>
            <person name="Zhao X."/>
            <person name="Zhong W.-Y."/>
            <person name="Peng D.-H."/>
            <person name="Ahmad S."/>
            <person name="Lan S."/>
            <person name="Zhang J.-S."/>
            <person name="Tsai W.-C."/>
            <person name="Van De Peer Y."/>
            <person name="Liu Z.-J."/>
        </authorList>
    </citation>
    <scope>NUCLEOTIDE SEQUENCE</scope>
    <source>
        <strain evidence="5">CP</strain>
        <tissue evidence="5">Leaves</tissue>
    </source>
</reference>
<dbReference type="GO" id="GO:0003723">
    <property type="term" value="F:RNA binding"/>
    <property type="evidence" value="ECO:0007669"/>
    <property type="project" value="InterPro"/>
</dbReference>
<sequence length="622" mass="70085">MATITMTPSAKPPSFPIPTTSSPTQRHLLTLLRDSCLSISHLKQIHAQTLKTTTTTSNNTNTIFLYSRIIHFAATHDYLSYASRILFHIDSPNSFTYNTLIRAYARSSLSHNKHLALSLYHRMLIHGVSPDNYTFPFVLISCAFLFAASETSQVHSQAIKMGFLRDNVHLNNSLVHAYASLDRLDLARRVFDGMTTHKNVVSWNVIIDGYARSGDYATALEIFREMQQGVLLFRPDRFTLQSVVLACGGLGALSLGMWAHAYMLLRGRENHHLLDLDLCINNSLVDMYCKCGSIALACQVFRDMPRRDVATWNAMIMGFSMHGLIKEAFDAFSRMGTMDGLLPNSITFVGILSACNHGGLVQEGRTYFDQMVHEYEIEPRIEHYGCMVDLLARAGFIEEALTMVSNIPFKPDAVIWRSLLDACCRKNADVGVSESLARQVFELEERELSTNSGGYVLLSKIYASASRWDDVGLIRRLMAREGIKKEPGCSSIEVDGAVHEFVAGDTSHPESHEIYETLDMIELRLRAIGYVPDSSQAPMVAEVDDMKRRSLCLHSERLAIAYGLINLRGVRTIRVLKNLRVCDDCHTVCKLISRVFDVEIVLRDRVRFHYFKSGTCSCMDYW</sequence>
<dbReference type="Proteomes" id="UP001180020">
    <property type="component" value="Unassembled WGS sequence"/>
</dbReference>
<dbReference type="Pfam" id="PF20430">
    <property type="entry name" value="Eplus_motif"/>
    <property type="match status" value="1"/>
</dbReference>
<evidence type="ECO:0000256" key="1">
    <source>
        <dbReference type="ARBA" id="ARBA00022737"/>
    </source>
</evidence>
<dbReference type="EMBL" id="JAUJYO010000021">
    <property type="protein sequence ID" value="KAK1283904.1"/>
    <property type="molecule type" value="Genomic_DNA"/>
</dbReference>
<feature type="region of interest" description="Disordered" evidence="3">
    <location>
        <begin position="1"/>
        <end position="22"/>
    </location>
</feature>
<dbReference type="FunFam" id="1.25.40.10:FF:000427">
    <property type="entry name" value="Pentatricopeptide repeat-containing protein chloroplastic"/>
    <property type="match status" value="1"/>
</dbReference>
<dbReference type="PANTHER" id="PTHR47926:SF508">
    <property type="entry name" value="PENTATRICOPEPTIDE REPEAT-CONTAINING PROTEIN"/>
    <property type="match status" value="1"/>
</dbReference>
<dbReference type="Pfam" id="PF13041">
    <property type="entry name" value="PPR_2"/>
    <property type="match status" value="3"/>
</dbReference>
<dbReference type="Pfam" id="PF14432">
    <property type="entry name" value="DYW_deaminase"/>
    <property type="match status" value="1"/>
</dbReference>
<dbReference type="AlphaFoldDB" id="A0AAV9C5C9"/>
<evidence type="ECO:0000256" key="2">
    <source>
        <dbReference type="PROSITE-ProRule" id="PRU00708"/>
    </source>
</evidence>
<feature type="repeat" description="PPR" evidence="2">
    <location>
        <begin position="277"/>
        <end position="311"/>
    </location>
</feature>
<dbReference type="InterPro" id="IPR002885">
    <property type="entry name" value="PPR_rpt"/>
</dbReference>
<dbReference type="InterPro" id="IPR011990">
    <property type="entry name" value="TPR-like_helical_dom_sf"/>
</dbReference>
<dbReference type="GO" id="GO:0008270">
    <property type="term" value="F:zinc ion binding"/>
    <property type="evidence" value="ECO:0007669"/>
    <property type="project" value="InterPro"/>
</dbReference>
<dbReference type="Gene3D" id="1.25.40.10">
    <property type="entry name" value="Tetratricopeptide repeat domain"/>
    <property type="match status" value="4"/>
</dbReference>
<organism evidence="5 6">
    <name type="scientific">Acorus calamus</name>
    <name type="common">Sweet flag</name>
    <dbReference type="NCBI Taxonomy" id="4465"/>
    <lineage>
        <taxon>Eukaryota</taxon>
        <taxon>Viridiplantae</taxon>
        <taxon>Streptophyta</taxon>
        <taxon>Embryophyta</taxon>
        <taxon>Tracheophyta</taxon>
        <taxon>Spermatophyta</taxon>
        <taxon>Magnoliopsida</taxon>
        <taxon>Liliopsida</taxon>
        <taxon>Acoraceae</taxon>
        <taxon>Acorus</taxon>
    </lineage>
</organism>
<comment type="caution">
    <text evidence="5">The sequence shown here is derived from an EMBL/GenBank/DDBJ whole genome shotgun (WGS) entry which is preliminary data.</text>
</comment>
<dbReference type="PROSITE" id="PS51375">
    <property type="entry name" value="PPR"/>
    <property type="match status" value="3"/>
</dbReference>
<feature type="domain" description="DYW" evidence="4">
    <location>
        <begin position="529"/>
        <end position="622"/>
    </location>
</feature>